<evidence type="ECO:0000313" key="1">
    <source>
        <dbReference type="EMBL" id="KKQ07852.1"/>
    </source>
</evidence>
<proteinExistence type="predicted"/>
<comment type="caution">
    <text evidence="1">The sequence shown here is derived from an EMBL/GenBank/DDBJ whole genome shotgun (WGS) entry which is preliminary data.</text>
</comment>
<dbReference type="EMBL" id="LBSA01000036">
    <property type="protein sequence ID" value="KKQ07852.1"/>
    <property type="molecule type" value="Genomic_DNA"/>
</dbReference>
<name>A0A0G0EQQ6_9BACT</name>
<gene>
    <name evidence="1" type="ORF">US19_C0036G0011</name>
</gene>
<protein>
    <submittedName>
        <fullName evidence="1">Uncharacterized protein</fullName>
    </submittedName>
</protein>
<accession>A0A0G0EQQ6</accession>
<dbReference type="AlphaFoldDB" id="A0A0G0EQQ6"/>
<organism evidence="1 2">
    <name type="scientific">Candidatus Daviesbacteria bacterium GW2011_GWB1_36_5</name>
    <dbReference type="NCBI Taxonomy" id="1618426"/>
    <lineage>
        <taxon>Bacteria</taxon>
        <taxon>Candidatus Daviesiibacteriota</taxon>
    </lineage>
</organism>
<reference evidence="1 2" key="1">
    <citation type="journal article" date="2015" name="Nature">
        <title>rRNA introns, odd ribosomes, and small enigmatic genomes across a large radiation of phyla.</title>
        <authorList>
            <person name="Brown C.T."/>
            <person name="Hug L.A."/>
            <person name="Thomas B.C."/>
            <person name="Sharon I."/>
            <person name="Castelle C.J."/>
            <person name="Singh A."/>
            <person name="Wilkins M.J."/>
            <person name="Williams K.H."/>
            <person name="Banfield J.F."/>
        </authorList>
    </citation>
    <scope>NUCLEOTIDE SEQUENCE [LARGE SCALE GENOMIC DNA]</scope>
</reference>
<dbReference type="Proteomes" id="UP000034492">
    <property type="component" value="Unassembled WGS sequence"/>
</dbReference>
<evidence type="ECO:0000313" key="2">
    <source>
        <dbReference type="Proteomes" id="UP000034492"/>
    </source>
</evidence>
<sequence length="119" mass="13890">MLTPEEFAAFPNQEVDHPEAQTILMNYAMIMEKKKEGSKELAEFLGMKVASYTGFIGRAISPEIDRQEESLLMVYWPHVHRIQQDPALSELYNQSLQETFRRMGVIKRKARLMHEEGLY</sequence>